<keyword evidence="5" id="KW-0418">Kinase</keyword>
<evidence type="ECO:0000256" key="3">
    <source>
        <dbReference type="ARBA" id="ARBA00022679"/>
    </source>
</evidence>
<dbReference type="InterPro" id="IPR036921">
    <property type="entry name" value="PurM-like_N_sf"/>
</dbReference>
<dbReference type="GO" id="GO:0004756">
    <property type="term" value="F:selenide, water dikinase activity"/>
    <property type="evidence" value="ECO:0007669"/>
    <property type="project" value="UniProtKB-EC"/>
</dbReference>
<dbReference type="InterPro" id="IPR016188">
    <property type="entry name" value="PurM-like_N"/>
</dbReference>
<dbReference type="InterPro" id="IPR023753">
    <property type="entry name" value="FAD/NAD-binding_dom"/>
</dbReference>
<keyword evidence="4" id="KW-0547">Nucleotide-binding</keyword>
<dbReference type="Pfam" id="PF00586">
    <property type="entry name" value="AIRS"/>
    <property type="match status" value="1"/>
</dbReference>
<dbReference type="Gene3D" id="3.90.650.10">
    <property type="entry name" value="PurM-like C-terminal domain"/>
    <property type="match status" value="1"/>
</dbReference>
<evidence type="ECO:0000259" key="10">
    <source>
        <dbReference type="Pfam" id="PF00586"/>
    </source>
</evidence>
<evidence type="ECO:0000313" key="13">
    <source>
        <dbReference type="EMBL" id="MEW9918265.1"/>
    </source>
</evidence>
<proteinExistence type="predicted"/>
<evidence type="ECO:0000259" key="12">
    <source>
        <dbReference type="Pfam" id="PF07992"/>
    </source>
</evidence>
<gene>
    <name evidence="13" type="primary">selD</name>
    <name evidence="13" type="ORF">AB2B41_01500</name>
</gene>
<accession>A0ABV3RH29</accession>
<keyword evidence="6" id="KW-0274">FAD</keyword>
<evidence type="ECO:0000256" key="2">
    <source>
        <dbReference type="ARBA" id="ARBA00022630"/>
    </source>
</evidence>
<evidence type="ECO:0000256" key="1">
    <source>
        <dbReference type="ARBA" id="ARBA00001974"/>
    </source>
</evidence>
<evidence type="ECO:0000256" key="8">
    <source>
        <dbReference type="ARBA" id="ARBA00023002"/>
    </source>
</evidence>
<evidence type="ECO:0000256" key="7">
    <source>
        <dbReference type="ARBA" id="ARBA00022840"/>
    </source>
</evidence>
<keyword evidence="7" id="KW-0067">ATP-binding</keyword>
<feature type="domain" description="FAD/NAD(P)-binding" evidence="12">
    <location>
        <begin position="9"/>
        <end position="294"/>
    </location>
</feature>
<dbReference type="Gene3D" id="3.50.50.100">
    <property type="match status" value="1"/>
</dbReference>
<dbReference type="EC" id="2.7.9.3" evidence="13"/>
<dbReference type="InterPro" id="IPR051169">
    <property type="entry name" value="NADH-Q_oxidoreductase"/>
</dbReference>
<dbReference type="InterPro" id="IPR036188">
    <property type="entry name" value="FAD/NAD-bd_sf"/>
</dbReference>
<evidence type="ECO:0000256" key="6">
    <source>
        <dbReference type="ARBA" id="ARBA00022827"/>
    </source>
</evidence>
<comment type="caution">
    <text evidence="13">The sequence shown here is derived from an EMBL/GenBank/DDBJ whole genome shotgun (WGS) entry which is preliminary data.</text>
</comment>
<dbReference type="Proteomes" id="UP001556098">
    <property type="component" value="Unassembled WGS sequence"/>
</dbReference>
<comment type="cofactor">
    <cofactor evidence="1">
        <name>FAD</name>
        <dbReference type="ChEBI" id="CHEBI:57692"/>
    </cofactor>
</comment>
<dbReference type="SUPFAM" id="SSF55326">
    <property type="entry name" value="PurM N-terminal domain-like"/>
    <property type="match status" value="1"/>
</dbReference>
<dbReference type="InterPro" id="IPR036676">
    <property type="entry name" value="PurM-like_C_sf"/>
</dbReference>
<feature type="domain" description="PurM-like N-terminal" evidence="10">
    <location>
        <begin position="430"/>
        <end position="539"/>
    </location>
</feature>
<keyword evidence="9" id="KW-0711">Selenium</keyword>
<dbReference type="InterPro" id="IPR017584">
    <property type="entry name" value="Pyridine_nucleo_diS_OxRdtase_N"/>
</dbReference>
<dbReference type="CDD" id="cd02195">
    <property type="entry name" value="SelD"/>
    <property type="match status" value="1"/>
</dbReference>
<evidence type="ECO:0000313" key="14">
    <source>
        <dbReference type="Proteomes" id="UP001556098"/>
    </source>
</evidence>
<evidence type="ECO:0000256" key="4">
    <source>
        <dbReference type="ARBA" id="ARBA00022741"/>
    </source>
</evidence>
<dbReference type="PANTHER" id="PTHR42913">
    <property type="entry name" value="APOPTOSIS-INDUCING FACTOR 1"/>
    <property type="match status" value="1"/>
</dbReference>
<dbReference type="EMBL" id="JBFNXX010000001">
    <property type="protein sequence ID" value="MEW9918265.1"/>
    <property type="molecule type" value="Genomic_DNA"/>
</dbReference>
<evidence type="ECO:0000256" key="5">
    <source>
        <dbReference type="ARBA" id="ARBA00022777"/>
    </source>
</evidence>
<dbReference type="InterPro" id="IPR004536">
    <property type="entry name" value="SPS/SelD"/>
</dbReference>
<organism evidence="13 14">
    <name type="scientific">Sulfitobacter sediminis</name>
    <dbReference type="NCBI Taxonomy" id="3234186"/>
    <lineage>
        <taxon>Bacteria</taxon>
        <taxon>Pseudomonadati</taxon>
        <taxon>Pseudomonadota</taxon>
        <taxon>Alphaproteobacteria</taxon>
        <taxon>Rhodobacterales</taxon>
        <taxon>Roseobacteraceae</taxon>
        <taxon>Sulfitobacter</taxon>
    </lineage>
</organism>
<dbReference type="RefSeq" id="WP_367876167.1">
    <property type="nucleotide sequence ID" value="NZ_JBFNXX010000001.1"/>
</dbReference>
<keyword evidence="14" id="KW-1185">Reference proteome</keyword>
<feature type="domain" description="PurM-like C-terminal" evidence="11">
    <location>
        <begin position="551"/>
        <end position="714"/>
    </location>
</feature>
<dbReference type="SUPFAM" id="SSF56042">
    <property type="entry name" value="PurM C-terminal domain-like"/>
    <property type="match status" value="1"/>
</dbReference>
<dbReference type="PANTHER" id="PTHR42913:SF9">
    <property type="entry name" value="SLR1591 PROTEIN"/>
    <property type="match status" value="1"/>
</dbReference>
<dbReference type="Pfam" id="PF07992">
    <property type="entry name" value="Pyr_redox_2"/>
    <property type="match status" value="1"/>
</dbReference>
<dbReference type="Gene3D" id="3.30.1330.10">
    <property type="entry name" value="PurM-like, N-terminal domain"/>
    <property type="match status" value="1"/>
</dbReference>
<reference evidence="13 14" key="1">
    <citation type="submission" date="2024-07" db="EMBL/GenBank/DDBJ databases">
        <title>Marimonas sp.nov., isolated from tidal-flat sediment.</title>
        <authorList>
            <person name="Jayan J.N."/>
            <person name="Lee S.S."/>
        </authorList>
    </citation>
    <scope>NUCLEOTIDE SEQUENCE [LARGE SCALE GENOMIC DNA]</scope>
    <source>
        <strain evidence="13 14">MJW-29</strain>
    </source>
</reference>
<evidence type="ECO:0000259" key="11">
    <source>
        <dbReference type="Pfam" id="PF02769"/>
    </source>
</evidence>
<evidence type="ECO:0000256" key="9">
    <source>
        <dbReference type="ARBA" id="ARBA00023266"/>
    </source>
</evidence>
<dbReference type="SUPFAM" id="SSF51905">
    <property type="entry name" value="FAD/NAD(P)-binding domain"/>
    <property type="match status" value="2"/>
</dbReference>
<dbReference type="Pfam" id="PF02769">
    <property type="entry name" value="AIRS_C"/>
    <property type="match status" value="1"/>
</dbReference>
<keyword evidence="8" id="KW-0560">Oxidoreductase</keyword>
<dbReference type="NCBIfam" id="TIGR00476">
    <property type="entry name" value="selD"/>
    <property type="match status" value="1"/>
</dbReference>
<protein>
    <submittedName>
        <fullName evidence="13">Selenide, water dikinase SelD</fullName>
        <ecNumber evidence="13">2.7.9.3</ecNumber>
    </submittedName>
</protein>
<dbReference type="InterPro" id="IPR010918">
    <property type="entry name" value="PurM-like_C_dom"/>
</dbReference>
<keyword evidence="2" id="KW-0285">Flavoprotein</keyword>
<name>A0ABV3RH29_9RHOB</name>
<dbReference type="NCBIfam" id="TIGR03169">
    <property type="entry name" value="Nterm_to_SelD"/>
    <property type="match status" value="1"/>
</dbReference>
<keyword evidence="3 13" id="KW-0808">Transferase</keyword>
<sequence length="720" mass="74865">MSGVPLTRDLVLVGGGHAHALVLKAWGMDPLPGARLTVINPGPTAPYTGMLPGHVAGHYGRDDLEIDLVRLCRHAGARFIEDRAVGIDRAARQVILEGRGPVGYDVASIDVGIHARMEIPGFAAHGIGAKPLDRYAARWRRFLEEVAAGEVAPEVAVIGGGVAGCELAMAMAFRLRQEGATPQVTVIERGARISGVGEKARRVMLAEMAALGVAVRTGARVTEVCADRVKLEGQEPVAAALCVGAAGAFPHNWIARTDLPQREGFIEVGPDLGVTGDRALFAVGDCAVMPHAPRPKAGVFAVRAAPVLKHNLRAALSGGARKTWRPQKDYLKLISLGDKSALAEKFGLTFSGPYMWRWKDRIDRAFMEKLSNLPKMQGPARPAEAAEGVWEMLASKPLCGGCGAKVGGGVLSGALSGIAAPEGPVVTGAGDDAAVLRQPDGTFQVISTDHLRAVVEDPATMARIASVHALGDAWAMGAKPQVALAQVILPQMSAALQARTLAEIMESIRAVLGAAGAQLVGGHTTMGAELTIGFTVTGTRDEMPLTVAGGRPGDALILTRPIGSGVILAADMEGQADGRDVSALLARMARTQAREAEVLGAVAHAMTDVTGFGLAGHLRAICVASGLGAVLWRDRVPVYAGARELSEAVVSSSLMPTNRADAGTLGGEDLLLYDPQTAGGLLAAVPALEAEGVLARLREAGCEGFEIGRLEEGPPEVTLK</sequence>